<dbReference type="InterPro" id="IPR001543">
    <property type="entry name" value="FliN-like_C"/>
</dbReference>
<organism evidence="13 14">
    <name type="scientific">Thermatribacter velox</name>
    <dbReference type="NCBI Taxonomy" id="3039681"/>
    <lineage>
        <taxon>Bacteria</taxon>
        <taxon>Pseudomonadati</taxon>
        <taxon>Atribacterota</taxon>
        <taxon>Atribacteria</taxon>
        <taxon>Atribacterales</taxon>
        <taxon>Thermatribacteraceae</taxon>
        <taxon>Thermatribacter</taxon>
    </lineage>
</organism>
<dbReference type="PRINTS" id="PR00955">
    <property type="entry name" value="FLGMOTORFLIM"/>
</dbReference>
<evidence type="ECO:0000313" key="13">
    <source>
        <dbReference type="EMBL" id="WZL75928.1"/>
    </source>
</evidence>
<feature type="domain" description="Flagellar motor switch protein FliN-like C-terminal" evidence="12">
    <location>
        <begin position="259"/>
        <end position="327"/>
    </location>
</feature>
<evidence type="ECO:0000256" key="9">
    <source>
        <dbReference type="ARBA" id="ARBA00023143"/>
    </source>
</evidence>
<evidence type="ECO:0000256" key="5">
    <source>
        <dbReference type="ARBA" id="ARBA00022475"/>
    </source>
</evidence>
<evidence type="ECO:0000256" key="2">
    <source>
        <dbReference type="ARBA" id="ARBA00004202"/>
    </source>
</evidence>
<evidence type="ECO:0000256" key="8">
    <source>
        <dbReference type="ARBA" id="ARBA00023136"/>
    </source>
</evidence>
<dbReference type="Gene3D" id="2.30.330.10">
    <property type="entry name" value="SpoA-like"/>
    <property type="match status" value="1"/>
</dbReference>
<dbReference type="RefSeq" id="WP_369018081.1">
    <property type="nucleotide sequence ID" value="NZ_CP121689.1"/>
</dbReference>
<evidence type="ECO:0000256" key="6">
    <source>
        <dbReference type="ARBA" id="ARBA00022500"/>
    </source>
</evidence>
<dbReference type="PANTHER" id="PTHR30034">
    <property type="entry name" value="FLAGELLAR MOTOR SWITCH PROTEIN FLIM"/>
    <property type="match status" value="1"/>
</dbReference>
<dbReference type="Proteomes" id="UP001461341">
    <property type="component" value="Chromosome"/>
</dbReference>
<keyword evidence="8" id="KW-0472">Membrane</keyword>
<comment type="function">
    <text evidence="10">FliM is one of three proteins (FliG, FliN, FliM) that forms the rotor-mounted switch complex (C ring), located at the base of the basal body. This complex interacts with the CheY and CheZ chemotaxis proteins, in addition to contacting components of the motor that determine the direction of flagellar rotation.</text>
</comment>
<evidence type="ECO:0000256" key="1">
    <source>
        <dbReference type="ARBA" id="ARBA00004117"/>
    </source>
</evidence>
<keyword evidence="14" id="KW-1185">Reference proteome</keyword>
<dbReference type="SUPFAM" id="SSF103039">
    <property type="entry name" value="CheC-like"/>
    <property type="match status" value="1"/>
</dbReference>
<evidence type="ECO:0000259" key="12">
    <source>
        <dbReference type="Pfam" id="PF01052"/>
    </source>
</evidence>
<keyword evidence="6" id="KW-0145">Chemotaxis</keyword>
<comment type="similarity">
    <text evidence="3">Belongs to the FliM family.</text>
</comment>
<dbReference type="PIRSF" id="PIRSF002888">
    <property type="entry name" value="FliM"/>
    <property type="match status" value="1"/>
</dbReference>
<dbReference type="Pfam" id="PF01052">
    <property type="entry name" value="FliMN_C"/>
    <property type="match status" value="1"/>
</dbReference>
<evidence type="ECO:0000256" key="10">
    <source>
        <dbReference type="ARBA" id="ARBA00025044"/>
    </source>
</evidence>
<keyword evidence="5" id="KW-1003">Cell membrane</keyword>
<dbReference type="NCBIfam" id="TIGR01397">
    <property type="entry name" value="fliM_switch"/>
    <property type="match status" value="1"/>
</dbReference>
<dbReference type="InterPro" id="IPR036429">
    <property type="entry name" value="SpoA-like_sf"/>
</dbReference>
<keyword evidence="13" id="KW-0969">Cilium</keyword>
<keyword evidence="13" id="KW-0282">Flagellum</keyword>
<dbReference type="Gene3D" id="3.40.1550.10">
    <property type="entry name" value="CheC-like"/>
    <property type="match status" value="1"/>
</dbReference>
<name>A0ABZ2YCA1_9BACT</name>
<dbReference type="CDD" id="cd17908">
    <property type="entry name" value="FliM"/>
    <property type="match status" value="1"/>
</dbReference>
<dbReference type="PANTHER" id="PTHR30034:SF6">
    <property type="entry name" value="YOP PROTEINS TRANSLOCATION PROTEIN Q"/>
    <property type="match status" value="1"/>
</dbReference>
<sequence>MSKEILSQEEIDALLKALTEGEETAEAVKQEIEKEKVSERRVKVYDFRRPERFSKDQIRTFHMIFSAFSRLASTNLAAFLRSRVQINLLSVDQLTYDEFVRSVPSPTYLCIFSMLPLEGRCLLQISLDIVFLMLDRLLGGPGGVPAHIRALTEIENRIMGGIMERVMMAMTEAWSSIYSIEPRIEAMESNLEFVQIVSGNDMVILFSFEIEIGDRQGMLTVCIPYIVVEPITRSLSASLWFASRKSSDPEIQKNVERLMGKVKLPISVELGRTNISLGDFLELEVGDVVVLNQRINKPLNIRVGKKVKMVGVPGRVGNRIAVRVDRLKEETNHE</sequence>
<dbReference type="Pfam" id="PF02154">
    <property type="entry name" value="FliM"/>
    <property type="match status" value="1"/>
</dbReference>
<keyword evidence="9" id="KW-0975">Bacterial flagellum</keyword>
<evidence type="ECO:0000256" key="4">
    <source>
        <dbReference type="ARBA" id="ARBA00021898"/>
    </source>
</evidence>
<dbReference type="InterPro" id="IPR028976">
    <property type="entry name" value="CheC-like_sf"/>
</dbReference>
<dbReference type="EMBL" id="CP121689">
    <property type="protein sequence ID" value="WZL75928.1"/>
    <property type="molecule type" value="Genomic_DNA"/>
</dbReference>
<comment type="subcellular location">
    <subcellularLocation>
        <location evidence="1">Bacterial flagellum basal body</location>
    </subcellularLocation>
    <subcellularLocation>
        <location evidence="2">Cell membrane</location>
        <topology evidence="2">Peripheral membrane protein</topology>
    </subcellularLocation>
</comment>
<dbReference type="InterPro" id="IPR001689">
    <property type="entry name" value="Flag_FliM"/>
</dbReference>
<protein>
    <recommendedName>
        <fullName evidence="4 11">Flagellar motor switch protein FliM</fullName>
    </recommendedName>
</protein>
<accession>A0ABZ2YCA1</accession>
<keyword evidence="7" id="KW-0283">Flagellar rotation</keyword>
<keyword evidence="13" id="KW-0966">Cell projection</keyword>
<proteinExistence type="inferred from homology"/>
<gene>
    <name evidence="13" type="primary">fliM</name>
    <name evidence="13" type="ORF">QBE54_10145</name>
</gene>
<evidence type="ECO:0000256" key="11">
    <source>
        <dbReference type="NCBIfam" id="TIGR01397"/>
    </source>
</evidence>
<evidence type="ECO:0000256" key="7">
    <source>
        <dbReference type="ARBA" id="ARBA00022779"/>
    </source>
</evidence>
<dbReference type="SUPFAM" id="SSF101801">
    <property type="entry name" value="Surface presentation of antigens (SPOA)"/>
    <property type="match status" value="1"/>
</dbReference>
<evidence type="ECO:0000256" key="3">
    <source>
        <dbReference type="ARBA" id="ARBA00011049"/>
    </source>
</evidence>
<evidence type="ECO:0000313" key="14">
    <source>
        <dbReference type="Proteomes" id="UP001461341"/>
    </source>
</evidence>
<reference evidence="13 14" key="1">
    <citation type="submission" date="2023-03" db="EMBL/GenBank/DDBJ databases">
        <title>Novel Species.</title>
        <authorList>
            <person name="Ma S."/>
        </authorList>
    </citation>
    <scope>NUCLEOTIDE SEQUENCE [LARGE SCALE GENOMIC DNA]</scope>
    <source>
        <strain evidence="13 14">B11</strain>
    </source>
</reference>